<evidence type="ECO:0000313" key="3">
    <source>
        <dbReference type="EMBL" id="PEN11424.1"/>
    </source>
</evidence>
<dbReference type="EMBL" id="PDEQ01000009">
    <property type="protein sequence ID" value="PEN11424.1"/>
    <property type="molecule type" value="Genomic_DNA"/>
</dbReference>
<dbReference type="PANTHER" id="PTHR34068:SF1">
    <property type="entry name" value="UPF0145 PROTEIN YBJQ"/>
    <property type="match status" value="1"/>
</dbReference>
<dbReference type="Pfam" id="PF01906">
    <property type="entry name" value="YbjQ_1"/>
    <property type="match status" value="1"/>
</dbReference>
<keyword evidence="4" id="KW-1185">Reference proteome</keyword>
<accession>A0A2A8CUJ5</accession>
<comment type="similarity">
    <text evidence="1 2">Belongs to the UPF0145 family.</text>
</comment>
<dbReference type="OrthoDB" id="9796448at2"/>
<evidence type="ECO:0000256" key="1">
    <source>
        <dbReference type="ARBA" id="ARBA00010751"/>
    </source>
</evidence>
<dbReference type="InterPro" id="IPR035439">
    <property type="entry name" value="UPF0145_dom_sf"/>
</dbReference>
<evidence type="ECO:0000256" key="2">
    <source>
        <dbReference type="HAMAP-Rule" id="MF_00338"/>
    </source>
</evidence>
<dbReference type="PANTHER" id="PTHR34068">
    <property type="entry name" value="UPF0145 PROTEIN YBJQ"/>
    <property type="match status" value="1"/>
</dbReference>
<organism evidence="3 4">
    <name type="scientific">Longibacter salinarum</name>
    <dbReference type="NCBI Taxonomy" id="1850348"/>
    <lineage>
        <taxon>Bacteria</taxon>
        <taxon>Pseudomonadati</taxon>
        <taxon>Rhodothermota</taxon>
        <taxon>Rhodothermia</taxon>
        <taxon>Rhodothermales</taxon>
        <taxon>Salisaetaceae</taxon>
        <taxon>Longibacter</taxon>
    </lineage>
</organism>
<proteinExistence type="inferred from homology"/>
<dbReference type="HAMAP" id="MF_00338">
    <property type="entry name" value="UPF0145"/>
    <property type="match status" value="1"/>
</dbReference>
<dbReference type="Proteomes" id="UP000220102">
    <property type="component" value="Unassembled WGS sequence"/>
</dbReference>
<evidence type="ECO:0000313" key="4">
    <source>
        <dbReference type="Proteomes" id="UP000220102"/>
    </source>
</evidence>
<dbReference type="InterPro" id="IPR002765">
    <property type="entry name" value="UPF0145_YbjQ-like"/>
</dbReference>
<reference evidence="3 4" key="1">
    <citation type="submission" date="2017-10" db="EMBL/GenBank/DDBJ databases">
        <title>Draft genome of Longibacter Salinarum.</title>
        <authorList>
            <person name="Goh K.M."/>
            <person name="Shamsir M.S."/>
            <person name="Lim S.W."/>
        </authorList>
    </citation>
    <scope>NUCLEOTIDE SEQUENCE [LARGE SCALE GENOMIC DNA]</scope>
    <source>
        <strain evidence="3 4">KCTC 52045</strain>
    </source>
</reference>
<comment type="caution">
    <text evidence="3">The sequence shown here is derived from an EMBL/GenBank/DDBJ whole genome shotgun (WGS) entry which is preliminary data.</text>
</comment>
<dbReference type="AlphaFoldDB" id="A0A2A8CUJ5"/>
<gene>
    <name evidence="3" type="ORF">CRI94_15425</name>
</gene>
<protein>
    <recommendedName>
        <fullName evidence="2">UPF0145 protein CRI94_15425</fullName>
    </recommendedName>
</protein>
<dbReference type="Gene3D" id="3.30.110.70">
    <property type="entry name" value="Hypothetical protein apc22750. Chain B"/>
    <property type="match status" value="1"/>
</dbReference>
<sequence>MKYEVKPRSSVEGPYTVDELVNLLGQLKLGRKTPCRPADGSTRRFRPLETVVPDAVQRHQSRREERLQDSHRNIETVSTPSLMVTTEAVLPDRQVERRLGIVTAEVAIGLNLFKDVFTVARDIVGGRSETIQNAFSEAKETVLEEMQSEAHDLGANAIIAIDFKYSEISSGRSMLLMVGVGTAVRLRSVDANTTTNE</sequence>
<dbReference type="SUPFAM" id="SSF117782">
    <property type="entry name" value="YbjQ-like"/>
    <property type="match status" value="1"/>
</dbReference>
<name>A0A2A8CUJ5_9BACT</name>